<feature type="compositionally biased region" description="Low complexity" evidence="1">
    <location>
        <begin position="118"/>
        <end position="131"/>
    </location>
</feature>
<dbReference type="EMBL" id="GQ252826">
    <property type="protein sequence ID" value="ADB85301.1"/>
    <property type="molecule type" value="Genomic_DNA"/>
</dbReference>
<feature type="compositionally biased region" description="Low complexity" evidence="1">
    <location>
        <begin position="94"/>
        <end position="103"/>
    </location>
</feature>
<proteinExistence type="predicted"/>
<accession>D3IVG1</accession>
<sequence>MAGEWNEENWLDLADYTDIDMYAGFNYEPSTASSDGDVAPGDHSLGDHTIDGVEEGSLSPTTIRPDEEPASSESKGPSDHNDGCPKAGSEHGKGSPSKCSSPSEAIRPGMASLGSHNSRLSSVSGGPLSSVNPAKDAIKHDSLASSTIPLQGSPTDGDSYNPEFPFLEGFTLSR</sequence>
<feature type="region of interest" description="Disordered" evidence="1">
    <location>
        <begin position="25"/>
        <end position="174"/>
    </location>
</feature>
<organism evidence="2">
    <name type="scientific">Phyllostachys edulis</name>
    <name type="common">Tortoise shell bamboo</name>
    <name type="synonym">Bambusa edulis</name>
    <dbReference type="NCBI Taxonomy" id="38705"/>
    <lineage>
        <taxon>Eukaryota</taxon>
        <taxon>Viridiplantae</taxon>
        <taxon>Streptophyta</taxon>
        <taxon>Embryophyta</taxon>
        <taxon>Tracheophyta</taxon>
        <taxon>Spermatophyta</taxon>
        <taxon>Magnoliopsida</taxon>
        <taxon>Liliopsida</taxon>
        <taxon>Poales</taxon>
        <taxon>Poaceae</taxon>
        <taxon>BOP clade</taxon>
        <taxon>Bambusoideae</taxon>
        <taxon>Arundinarodae</taxon>
        <taxon>Arundinarieae</taxon>
        <taxon>Arundinariinae</taxon>
        <taxon>Phyllostachys</taxon>
    </lineage>
</organism>
<evidence type="ECO:0000313" key="2">
    <source>
        <dbReference type="EMBL" id="ADB85301.1"/>
    </source>
</evidence>
<name>D3IVG1_PHYED</name>
<dbReference type="AlphaFoldDB" id="D3IVG1"/>
<reference evidence="2" key="1">
    <citation type="journal article" date="2010" name="J. Integr. Plant Biol.">
        <title>Insights into the bamboo genome: syntenic relationships to rice and sorghum.</title>
        <authorList>
            <person name="Gui Y.J."/>
            <person name="Zhou Y."/>
            <person name="Wang Y."/>
            <person name="Wang S."/>
            <person name="Wang S.Y."/>
            <person name="Hu Y."/>
            <person name="Bo S.P."/>
            <person name="Chen H."/>
            <person name="Zhou C.P."/>
            <person name="Ma N.X."/>
            <person name="Zhang T.Z."/>
            <person name="Fan L.J."/>
        </authorList>
    </citation>
    <scope>NUCLEOTIDE SEQUENCE</scope>
    <source>
        <tissue evidence="2">Shoot</tissue>
    </source>
</reference>
<feature type="compositionally biased region" description="Basic and acidic residues" evidence="1">
    <location>
        <begin position="76"/>
        <end position="93"/>
    </location>
</feature>
<feature type="compositionally biased region" description="Polar residues" evidence="1">
    <location>
        <begin position="143"/>
        <end position="158"/>
    </location>
</feature>
<evidence type="ECO:0000256" key="1">
    <source>
        <dbReference type="SAM" id="MobiDB-lite"/>
    </source>
</evidence>
<protein>
    <submittedName>
        <fullName evidence="2">Uncharacterized protein</fullName>
    </submittedName>
</protein>